<dbReference type="Proteomes" id="UP000054560">
    <property type="component" value="Unassembled WGS sequence"/>
</dbReference>
<sequence length="74" mass="8698">MQTINIWTHPTHRECIVPILTLPHNRTRYLNIGSESKLKEWADKLNVCCYQIIKERKELIRNGGSLEHKTDLLS</sequence>
<gene>
    <name evidence="1" type="ORF">SARC_17855</name>
</gene>
<feature type="non-terminal residue" evidence="1">
    <location>
        <position position="74"/>
    </location>
</feature>
<dbReference type="AlphaFoldDB" id="A0A0L0EZ07"/>
<proteinExistence type="predicted"/>
<reference evidence="1 2" key="1">
    <citation type="submission" date="2011-02" db="EMBL/GenBank/DDBJ databases">
        <title>The Genome Sequence of Sphaeroforma arctica JP610.</title>
        <authorList>
            <consortium name="The Broad Institute Genome Sequencing Platform"/>
            <person name="Russ C."/>
            <person name="Cuomo C."/>
            <person name="Young S.K."/>
            <person name="Zeng Q."/>
            <person name="Gargeya S."/>
            <person name="Alvarado L."/>
            <person name="Berlin A."/>
            <person name="Chapman S.B."/>
            <person name="Chen Z."/>
            <person name="Freedman E."/>
            <person name="Gellesch M."/>
            <person name="Goldberg J."/>
            <person name="Griggs A."/>
            <person name="Gujja S."/>
            <person name="Heilman E."/>
            <person name="Heiman D."/>
            <person name="Howarth C."/>
            <person name="Mehta T."/>
            <person name="Neiman D."/>
            <person name="Pearson M."/>
            <person name="Roberts A."/>
            <person name="Saif S."/>
            <person name="Shea T."/>
            <person name="Shenoy N."/>
            <person name="Sisk P."/>
            <person name="Stolte C."/>
            <person name="Sykes S."/>
            <person name="White J."/>
            <person name="Yandava C."/>
            <person name="Burger G."/>
            <person name="Gray M.W."/>
            <person name="Holland P.W.H."/>
            <person name="King N."/>
            <person name="Lang F.B.F."/>
            <person name="Roger A.J."/>
            <person name="Ruiz-Trillo I."/>
            <person name="Haas B."/>
            <person name="Nusbaum C."/>
            <person name="Birren B."/>
        </authorList>
    </citation>
    <scope>NUCLEOTIDE SEQUENCE [LARGE SCALE GENOMIC DNA]</scope>
    <source>
        <strain evidence="1 2">JP610</strain>
    </source>
</reference>
<evidence type="ECO:0000313" key="2">
    <source>
        <dbReference type="Proteomes" id="UP000054560"/>
    </source>
</evidence>
<accession>A0A0L0EZ07</accession>
<keyword evidence="2" id="KW-1185">Reference proteome</keyword>
<evidence type="ECO:0000313" key="1">
    <source>
        <dbReference type="EMBL" id="KNC69631.1"/>
    </source>
</evidence>
<name>A0A0L0EZ07_9EUKA</name>
<dbReference type="GeneID" id="25918359"/>
<organism evidence="1 2">
    <name type="scientific">Sphaeroforma arctica JP610</name>
    <dbReference type="NCBI Taxonomy" id="667725"/>
    <lineage>
        <taxon>Eukaryota</taxon>
        <taxon>Ichthyosporea</taxon>
        <taxon>Ichthyophonida</taxon>
        <taxon>Sphaeroforma</taxon>
    </lineage>
</organism>
<dbReference type="EMBL" id="KQ254033">
    <property type="protein sequence ID" value="KNC69631.1"/>
    <property type="molecule type" value="Genomic_DNA"/>
</dbReference>
<dbReference type="RefSeq" id="XP_014143533.1">
    <property type="nucleotide sequence ID" value="XM_014288058.1"/>
</dbReference>
<protein>
    <submittedName>
        <fullName evidence="1">Uncharacterized protein</fullName>
    </submittedName>
</protein>